<comment type="caution">
    <text evidence="1">The sequence shown here is derived from an EMBL/GenBank/DDBJ whole genome shotgun (WGS) entry which is preliminary data.</text>
</comment>
<name>A0A2A6FUF1_9MICO</name>
<dbReference type="EMBL" id="NAEP01000013">
    <property type="protein sequence ID" value="PDQ36492.1"/>
    <property type="molecule type" value="Genomic_DNA"/>
</dbReference>
<gene>
    <name evidence="1" type="ORF">B5766_00675</name>
</gene>
<dbReference type="AlphaFoldDB" id="A0A2A6FUF1"/>
<evidence type="ECO:0000313" key="2">
    <source>
        <dbReference type="Proteomes" id="UP000219994"/>
    </source>
</evidence>
<accession>A0A2A6FUF1</accession>
<reference evidence="2" key="1">
    <citation type="submission" date="2017-03" db="EMBL/GenBank/DDBJ databases">
        <authorList>
            <person name="Lund M.B."/>
        </authorList>
    </citation>
    <scope>NUCLEOTIDE SEQUENCE [LARGE SCALE GENOMIC DNA]</scope>
</reference>
<sequence>MLIVLAGTLLTAGQFGEKPRRANTDQWHPAATQAKNTCHTKNPPDTINLPAAPQWKVQLTCTNILRHTH</sequence>
<organism evidence="1 2">
    <name type="scientific">Candidatus Lumbricidiphila eiseniae</name>
    <dbReference type="NCBI Taxonomy" id="1969409"/>
    <lineage>
        <taxon>Bacteria</taxon>
        <taxon>Bacillati</taxon>
        <taxon>Actinomycetota</taxon>
        <taxon>Actinomycetes</taxon>
        <taxon>Micrococcales</taxon>
        <taxon>Microbacteriaceae</taxon>
        <taxon>Candidatus Lumbricidiphila</taxon>
    </lineage>
</organism>
<evidence type="ECO:0000313" key="1">
    <source>
        <dbReference type="EMBL" id="PDQ36492.1"/>
    </source>
</evidence>
<dbReference type="Proteomes" id="UP000219994">
    <property type="component" value="Unassembled WGS sequence"/>
</dbReference>
<protein>
    <submittedName>
        <fullName evidence="1">Uncharacterized protein</fullName>
    </submittedName>
</protein>
<proteinExistence type="predicted"/>